<feature type="compositionally biased region" description="Basic and acidic residues" evidence="15">
    <location>
        <begin position="210"/>
        <end position="224"/>
    </location>
</feature>
<dbReference type="Pfam" id="PF00505">
    <property type="entry name" value="HMG_box"/>
    <property type="match status" value="1"/>
</dbReference>
<dbReference type="GO" id="GO:0005516">
    <property type="term" value="F:calmodulin binding"/>
    <property type="evidence" value="ECO:0007669"/>
    <property type="project" value="UniProtKB-KW"/>
</dbReference>
<dbReference type="GO" id="GO:0030154">
    <property type="term" value="P:cell differentiation"/>
    <property type="evidence" value="ECO:0007669"/>
    <property type="project" value="UniProtKB-KW"/>
</dbReference>
<dbReference type="PANTHER" id="PTHR10270">
    <property type="entry name" value="SOX TRANSCRIPTION FACTOR"/>
    <property type="match status" value="1"/>
</dbReference>
<evidence type="ECO:0000256" key="10">
    <source>
        <dbReference type="ARBA" id="ARBA00023163"/>
    </source>
</evidence>
<comment type="function">
    <text evidence="13">Transcriptional regulator that controls a genetic switch in male development. It is necessary and sufficient for initiating male sex determination by directing the development of supporting cell precursors (pre-Sertoli cells) as Sertoli rather than granulosa cells. Involved in different aspects of gene regulation including promoter activation or repression. Binds to the DNA consensus sequence 5'-[AT]AACAA[AT]-3'. SRY HMG box recognizes DNA by partial intercalation in the minor groove and promotes DNA bending. Also involved in pre-mRNA splicing. In male adult brain involved in the maintenance of motor functions of dopaminergic neurons.</text>
</comment>
<dbReference type="EMBL" id="AF068054">
    <property type="protein sequence ID" value="AAC18866.1"/>
    <property type="molecule type" value="Genomic_DNA"/>
</dbReference>
<organism evidence="17">
    <name type="scientific">Mus musculus domesticus</name>
    <name type="common">western European house mouse</name>
    <dbReference type="NCBI Taxonomy" id="10092"/>
    <lineage>
        <taxon>Eukaryota</taxon>
        <taxon>Metazoa</taxon>
        <taxon>Chordata</taxon>
        <taxon>Craniata</taxon>
        <taxon>Vertebrata</taxon>
        <taxon>Euteleostomi</taxon>
        <taxon>Mammalia</taxon>
        <taxon>Eutheria</taxon>
        <taxon>Euarchontoglires</taxon>
        <taxon>Glires</taxon>
        <taxon>Rodentia</taxon>
        <taxon>Myomorpha</taxon>
        <taxon>Muroidea</taxon>
        <taxon>Muridae</taxon>
        <taxon>Murinae</taxon>
        <taxon>Mus</taxon>
        <taxon>Mus</taxon>
    </lineage>
</organism>
<evidence type="ECO:0000256" key="4">
    <source>
        <dbReference type="ARBA" id="ARBA00022782"/>
    </source>
</evidence>
<evidence type="ECO:0000256" key="9">
    <source>
        <dbReference type="ARBA" id="ARBA00023159"/>
    </source>
</evidence>
<evidence type="ECO:0000256" key="6">
    <source>
        <dbReference type="ARBA" id="ARBA00022928"/>
    </source>
</evidence>
<gene>
    <name evidence="17" type="primary">Sry</name>
</gene>
<dbReference type="AlphaFoldDB" id="Q91V39"/>
<dbReference type="PANTHER" id="PTHR10270:SF161">
    <property type="entry name" value="SEX-DETERMINING REGION Y PROTEIN"/>
    <property type="match status" value="1"/>
</dbReference>
<evidence type="ECO:0000256" key="3">
    <source>
        <dbReference type="ARBA" id="ARBA00019052"/>
    </source>
</evidence>
<evidence type="ECO:0000256" key="11">
    <source>
        <dbReference type="ARBA" id="ARBA00023242"/>
    </source>
</evidence>
<dbReference type="EMBL" id="U70647">
    <property type="protein sequence ID" value="AAC53437.1"/>
    <property type="molecule type" value="Genomic_DNA"/>
</dbReference>
<keyword evidence="5" id="KW-0112">Calmodulin-binding</keyword>
<keyword evidence="10" id="KW-0804">Transcription</keyword>
<evidence type="ECO:0000256" key="14">
    <source>
        <dbReference type="PROSITE-ProRule" id="PRU00267"/>
    </source>
</evidence>
<evidence type="ECO:0000256" key="15">
    <source>
        <dbReference type="SAM" id="MobiDB-lite"/>
    </source>
</evidence>
<feature type="compositionally biased region" description="Basic and acidic residues" evidence="15">
    <location>
        <begin position="178"/>
        <end position="193"/>
    </location>
</feature>
<feature type="DNA-binding region" description="HMG box" evidence="14">
    <location>
        <begin position="5"/>
        <end position="73"/>
    </location>
</feature>
<dbReference type="GO" id="GO:0001228">
    <property type="term" value="F:DNA-binding transcription activator activity, RNA polymerase II-specific"/>
    <property type="evidence" value="ECO:0007669"/>
    <property type="project" value="TreeGrafter"/>
</dbReference>
<dbReference type="EMBL" id="U70648">
    <property type="protein sequence ID" value="AAC53438.1"/>
    <property type="molecule type" value="Genomic_DNA"/>
</dbReference>
<comment type="subcellular location">
    <subcellularLocation>
        <location evidence="1">Nucleus speckle</location>
    </subcellularLocation>
</comment>
<reference evidence="18" key="2">
    <citation type="journal article" date="1997" name="Genetics">
        <title>DNA sequence analysis of Sry alleles (subgenus Mus) implicates misregulation as the cause of C57BL/6J-Y(POS) sex reversal and defines the SRY functional unit.</title>
        <authorList>
            <person name="Albrecht K.H."/>
            <person name="Eicher E.M."/>
        </authorList>
    </citation>
    <scope>NUCLEOTIDE SEQUENCE</scope>
    <source>
        <strain evidence="18">B6JEI-YPOS</strain>
        <strain evidence="19">B6JEI-YTIR</strain>
    </source>
</reference>
<accession>Q91V39</accession>
<dbReference type="PROSITE" id="PS50118">
    <property type="entry name" value="HMG_BOX_2"/>
    <property type="match status" value="1"/>
</dbReference>
<dbReference type="GO" id="GO:0000978">
    <property type="term" value="F:RNA polymerase II cis-regulatory region sequence-specific DNA binding"/>
    <property type="evidence" value="ECO:0007669"/>
    <property type="project" value="TreeGrafter"/>
</dbReference>
<evidence type="ECO:0000256" key="12">
    <source>
        <dbReference type="ARBA" id="ARBA00032498"/>
    </source>
</evidence>
<evidence type="ECO:0000256" key="8">
    <source>
        <dbReference type="ARBA" id="ARBA00023125"/>
    </source>
</evidence>
<keyword evidence="11 14" id="KW-0539">Nucleus</keyword>
<reference evidence="17" key="1">
    <citation type="journal article" date="1996" name="Genomics">
        <title>Absence of correlation between Sry polymorphisms and XY sex reversal caused by the M. m. domesticus Y chromosome.</title>
        <authorList>
            <person name="Carlisle C."/>
            <person name="Winking H."/>
            <person name="Weichenhan D."/>
            <person name="Nagamine C.M."/>
        </authorList>
    </citation>
    <scope>NUCLEOTIDE SEQUENCE</scope>
    <source>
        <strain evidence="17">B6-YTIR</strain>
    </source>
</reference>
<evidence type="ECO:0000259" key="16">
    <source>
        <dbReference type="PROSITE" id="PS50118"/>
    </source>
</evidence>
<feature type="region of interest" description="Disordered" evidence="15">
    <location>
        <begin position="135"/>
        <end position="230"/>
    </location>
</feature>
<feature type="compositionally biased region" description="Low complexity" evidence="15">
    <location>
        <begin position="144"/>
        <end position="177"/>
    </location>
</feature>
<evidence type="ECO:0000256" key="5">
    <source>
        <dbReference type="ARBA" id="ARBA00022860"/>
    </source>
</evidence>
<comment type="similarity">
    <text evidence="2">Belongs to the SRY family.</text>
</comment>
<dbReference type="FunFam" id="1.10.30.10:FF:000002">
    <property type="entry name" value="transcription factor Sox-2"/>
    <property type="match status" value="1"/>
</dbReference>
<keyword evidence="6" id="KW-0726">Sexual differentiation</keyword>
<dbReference type="SUPFAM" id="SSF47095">
    <property type="entry name" value="HMG-box"/>
    <property type="match status" value="1"/>
</dbReference>
<name>Q91V39_MOUSE</name>
<evidence type="ECO:0000313" key="18">
    <source>
        <dbReference type="EMBL" id="AAC53437.1"/>
    </source>
</evidence>
<evidence type="ECO:0000313" key="19">
    <source>
        <dbReference type="EMBL" id="AAC53438.1"/>
    </source>
</evidence>
<dbReference type="InterPro" id="IPR050140">
    <property type="entry name" value="SRY-related_HMG-box_TF-like"/>
</dbReference>
<dbReference type="CDD" id="cd22028">
    <property type="entry name" value="HMG-box_SoxA_SoxB_SoxG"/>
    <property type="match status" value="1"/>
</dbReference>
<keyword evidence="7" id="KW-0805">Transcription regulation</keyword>
<dbReference type="GO" id="GO:0007548">
    <property type="term" value="P:sex differentiation"/>
    <property type="evidence" value="ECO:0007669"/>
    <property type="project" value="UniProtKB-KW"/>
</dbReference>
<keyword evidence="4" id="KW-0221">Differentiation</keyword>
<dbReference type="InterPro" id="IPR009071">
    <property type="entry name" value="HMG_box_dom"/>
</dbReference>
<evidence type="ECO:0000313" key="17">
    <source>
        <dbReference type="EMBL" id="AAC18866.1"/>
    </source>
</evidence>
<keyword evidence="9" id="KW-0010">Activator</keyword>
<sequence length="230" mass="28405">MEGHVKRPMNAFMVWSRGERHKLAQQNPSMQNTEISKQLGCRWKSLTEAEKRPFFQEAQRLKTLHREKYPNYKYQPHRRAKVSQRSGILQPAVASTKLYNLLQWDRNPHAITYRQDWSRAAHLYSKNQQSFYLQPVDIPTGHPQQQQQQQQQFHNHHQQQQQFYDHQQQQQQQQQQQFHDHHQQKQQFHDHHQQQQQFHDHHHHQQQQQFHDHHQQQQQFHDHQQQQQQQ</sequence>
<reference evidence="17" key="3">
    <citation type="submission" date="1998-05" db="EMBL/GenBank/DDBJ databases">
        <title>Mus musculus domesticus (TIR) Sry (promoter, 5'UTR, CDS, 3'UTR).</title>
        <authorList>
            <person name="Carlisle C."/>
            <person name="Nagamine C.M."/>
        </authorList>
    </citation>
    <scope>NUCLEOTIDE SEQUENCE</scope>
    <source>
        <strain evidence="17">B6-YTIR</strain>
    </source>
</reference>
<feature type="domain" description="HMG box" evidence="16">
    <location>
        <begin position="5"/>
        <end position="73"/>
    </location>
</feature>
<dbReference type="GO" id="GO:0016607">
    <property type="term" value="C:nuclear speck"/>
    <property type="evidence" value="ECO:0007669"/>
    <property type="project" value="UniProtKB-SubCell"/>
</dbReference>
<protein>
    <recommendedName>
        <fullName evidence="3">Sex-determining region Y protein</fullName>
    </recommendedName>
    <alternativeName>
        <fullName evidence="12">Testis-determining factor</fullName>
    </alternativeName>
</protein>
<proteinExistence type="inferred from homology"/>
<evidence type="ECO:0000256" key="1">
    <source>
        <dbReference type="ARBA" id="ARBA00004324"/>
    </source>
</evidence>
<evidence type="ECO:0000256" key="7">
    <source>
        <dbReference type="ARBA" id="ARBA00023015"/>
    </source>
</evidence>
<keyword evidence="8 14" id="KW-0238">DNA-binding</keyword>
<evidence type="ECO:0000256" key="13">
    <source>
        <dbReference type="ARBA" id="ARBA00045821"/>
    </source>
</evidence>
<dbReference type="SMR" id="Q91V39"/>
<dbReference type="InterPro" id="IPR036910">
    <property type="entry name" value="HMG_box_dom_sf"/>
</dbReference>
<dbReference type="Gene3D" id="1.10.30.10">
    <property type="entry name" value="High mobility group box domain"/>
    <property type="match status" value="1"/>
</dbReference>
<dbReference type="SMART" id="SM00398">
    <property type="entry name" value="HMG"/>
    <property type="match status" value="1"/>
</dbReference>
<evidence type="ECO:0000256" key="2">
    <source>
        <dbReference type="ARBA" id="ARBA00005998"/>
    </source>
</evidence>